<organism evidence="2 3">
    <name type="scientific">Oryza meyeriana var. granulata</name>
    <dbReference type="NCBI Taxonomy" id="110450"/>
    <lineage>
        <taxon>Eukaryota</taxon>
        <taxon>Viridiplantae</taxon>
        <taxon>Streptophyta</taxon>
        <taxon>Embryophyta</taxon>
        <taxon>Tracheophyta</taxon>
        <taxon>Spermatophyta</taxon>
        <taxon>Magnoliopsida</taxon>
        <taxon>Liliopsida</taxon>
        <taxon>Poales</taxon>
        <taxon>Poaceae</taxon>
        <taxon>BOP clade</taxon>
        <taxon>Oryzoideae</taxon>
        <taxon>Oryzeae</taxon>
        <taxon>Oryzinae</taxon>
        <taxon>Oryza</taxon>
        <taxon>Oryza meyeriana</taxon>
    </lineage>
</organism>
<feature type="compositionally biased region" description="Polar residues" evidence="1">
    <location>
        <begin position="1"/>
        <end position="12"/>
    </location>
</feature>
<name>A0A6G1BU00_9ORYZ</name>
<evidence type="ECO:0000256" key="1">
    <source>
        <dbReference type="SAM" id="MobiDB-lite"/>
    </source>
</evidence>
<feature type="compositionally biased region" description="Low complexity" evidence="1">
    <location>
        <begin position="63"/>
        <end position="72"/>
    </location>
</feature>
<feature type="compositionally biased region" description="Basic and acidic residues" evidence="1">
    <location>
        <begin position="14"/>
        <end position="26"/>
    </location>
</feature>
<proteinExistence type="predicted"/>
<dbReference type="AlphaFoldDB" id="A0A6G1BU00"/>
<protein>
    <submittedName>
        <fullName evidence="2">Uncharacterized protein</fullName>
    </submittedName>
</protein>
<evidence type="ECO:0000313" key="2">
    <source>
        <dbReference type="EMBL" id="KAF0890893.1"/>
    </source>
</evidence>
<sequence>MSSSAQNKESINGSDRDEKGKGEKGKKPSSSSLAPSAPPPPFVFSDTTSLSSNRGGVGGSGGVSAYISSVAATKHNGPPALPATVAEHDASHPAVLHDTRLRGEYSKMYAPSEETIEVSDAVATKGGRGSKLKEVIAKRMRS</sequence>
<dbReference type="EMBL" id="SPHZ02000011">
    <property type="protein sequence ID" value="KAF0890893.1"/>
    <property type="molecule type" value="Genomic_DNA"/>
</dbReference>
<gene>
    <name evidence="2" type="ORF">E2562_005025</name>
</gene>
<evidence type="ECO:0000313" key="3">
    <source>
        <dbReference type="Proteomes" id="UP000479710"/>
    </source>
</evidence>
<comment type="caution">
    <text evidence="2">The sequence shown here is derived from an EMBL/GenBank/DDBJ whole genome shotgun (WGS) entry which is preliminary data.</text>
</comment>
<keyword evidence="3" id="KW-1185">Reference proteome</keyword>
<accession>A0A6G1BU00</accession>
<reference evidence="2 3" key="1">
    <citation type="submission" date="2019-11" db="EMBL/GenBank/DDBJ databases">
        <title>Whole genome sequence of Oryza granulata.</title>
        <authorList>
            <person name="Li W."/>
        </authorList>
    </citation>
    <scope>NUCLEOTIDE SEQUENCE [LARGE SCALE GENOMIC DNA]</scope>
    <source>
        <strain evidence="3">cv. Menghai</strain>
        <tissue evidence="2">Leaf</tissue>
    </source>
</reference>
<feature type="region of interest" description="Disordered" evidence="1">
    <location>
        <begin position="1"/>
        <end position="93"/>
    </location>
</feature>
<dbReference type="Proteomes" id="UP000479710">
    <property type="component" value="Unassembled WGS sequence"/>
</dbReference>